<dbReference type="GO" id="GO:0046933">
    <property type="term" value="F:proton-transporting ATP synthase activity, rotational mechanism"/>
    <property type="evidence" value="ECO:0007669"/>
    <property type="project" value="TreeGrafter"/>
</dbReference>
<keyword evidence="18" id="KW-1185">Reference proteome</keyword>
<evidence type="ECO:0000256" key="15">
    <source>
        <dbReference type="ARBA" id="ARBA00081802"/>
    </source>
</evidence>
<dbReference type="GO" id="GO:0045259">
    <property type="term" value="C:proton-transporting ATP synthase complex"/>
    <property type="evidence" value="ECO:0007669"/>
    <property type="project" value="UniProtKB-KW"/>
</dbReference>
<dbReference type="Ensembl" id="ENSVURT00010008804.1">
    <property type="protein sequence ID" value="ENSVURP00010007771.1"/>
    <property type="gene ID" value="ENSVURG00010005989.1"/>
</dbReference>
<evidence type="ECO:0000256" key="13">
    <source>
        <dbReference type="ARBA" id="ARBA00063051"/>
    </source>
</evidence>
<evidence type="ECO:0000256" key="12">
    <source>
        <dbReference type="ARBA" id="ARBA00032954"/>
    </source>
</evidence>
<comment type="subcellular location">
    <subcellularLocation>
        <location evidence="1">Membrane</location>
        <topology evidence="1">Multi-pass membrane protein</topology>
    </subcellularLocation>
</comment>
<evidence type="ECO:0000256" key="8">
    <source>
        <dbReference type="ARBA" id="ARBA00023065"/>
    </source>
</evidence>
<evidence type="ECO:0000256" key="10">
    <source>
        <dbReference type="ARBA" id="ARBA00023310"/>
    </source>
</evidence>
<dbReference type="GeneTree" id="ENSGT00390000005568"/>
<dbReference type="PROSITE" id="PS00449">
    <property type="entry name" value="ATPASE_A"/>
    <property type="match status" value="1"/>
</dbReference>
<keyword evidence="4" id="KW-0138">CF(0)</keyword>
<dbReference type="CDD" id="cd00310">
    <property type="entry name" value="ATP-synt_Fo_a_6"/>
    <property type="match status" value="1"/>
</dbReference>
<evidence type="ECO:0000256" key="2">
    <source>
        <dbReference type="ARBA" id="ARBA00006810"/>
    </source>
</evidence>
<dbReference type="InterPro" id="IPR045083">
    <property type="entry name" value="ATP_synth_F0_asu_bact/mt"/>
</dbReference>
<organism evidence="17 18">
    <name type="scientific">Vombatus ursinus</name>
    <name type="common">Common wombat</name>
    <dbReference type="NCBI Taxonomy" id="29139"/>
    <lineage>
        <taxon>Eukaryota</taxon>
        <taxon>Metazoa</taxon>
        <taxon>Chordata</taxon>
        <taxon>Craniata</taxon>
        <taxon>Vertebrata</taxon>
        <taxon>Euteleostomi</taxon>
        <taxon>Mammalia</taxon>
        <taxon>Metatheria</taxon>
        <taxon>Diprotodontia</taxon>
        <taxon>Vombatidae</taxon>
        <taxon>Vombatus</taxon>
    </lineage>
</organism>
<accession>A0A4X2KCE9</accession>
<dbReference type="STRING" id="29139.ENSVURP00010007771"/>
<evidence type="ECO:0000256" key="9">
    <source>
        <dbReference type="ARBA" id="ARBA00023136"/>
    </source>
</evidence>
<dbReference type="Pfam" id="PF00119">
    <property type="entry name" value="ATP-synt_A"/>
    <property type="match status" value="1"/>
</dbReference>
<dbReference type="PANTHER" id="PTHR11410">
    <property type="entry name" value="ATP SYNTHASE SUBUNIT A"/>
    <property type="match status" value="1"/>
</dbReference>
<dbReference type="SUPFAM" id="SSF81336">
    <property type="entry name" value="F1F0 ATP synthase subunit A"/>
    <property type="match status" value="1"/>
</dbReference>
<feature type="transmembrane region" description="Helical" evidence="16">
    <location>
        <begin position="65"/>
        <end position="83"/>
    </location>
</feature>
<keyword evidence="9 16" id="KW-0472">Membrane</keyword>
<dbReference type="PRINTS" id="PR00123">
    <property type="entry name" value="ATPASEA"/>
</dbReference>
<evidence type="ECO:0000256" key="6">
    <source>
        <dbReference type="ARBA" id="ARBA00022781"/>
    </source>
</evidence>
<protein>
    <recommendedName>
        <fullName evidence="14">ATP synthase F(0) complex subunit a</fullName>
    </recommendedName>
    <alternativeName>
        <fullName evidence="12">F-ATPase protein 6</fullName>
    </alternativeName>
    <alternativeName>
        <fullName evidence="15">Proton-conducting channel, ATP synthase F(0) complex subunit a</fullName>
    </alternativeName>
</protein>
<evidence type="ECO:0000256" key="1">
    <source>
        <dbReference type="ARBA" id="ARBA00004141"/>
    </source>
</evidence>
<dbReference type="OMA" id="TIALDVH"/>
<evidence type="ECO:0000313" key="17">
    <source>
        <dbReference type="Ensembl" id="ENSVURP00010007771.1"/>
    </source>
</evidence>
<name>A0A4X2KCE9_VOMUR</name>
<dbReference type="PANTHER" id="PTHR11410:SF0">
    <property type="entry name" value="ATP SYNTHASE SUBUNIT A"/>
    <property type="match status" value="1"/>
</dbReference>
<keyword evidence="10" id="KW-0066">ATP synthesis</keyword>
<comment type="subunit">
    <text evidence="13">Component of the ATP synthase complex composed at least of ATP5F1A/subunit alpha, ATP5F1B/subunit beta, ATP5MC1/subunit c (homooctomer), MT-ATP6/subunit a, MT-ATP8/subunit 8, ATP5ME/subunit e, ATP5MF/subunit f, ATP5MG/subunit g, ATP5MK/subunit k, ATP5MJ/subunit j, ATP5F1C/subunit gamma, ATP5F1D/subunit delta, ATP5F1E/subunit epsilon, ATP5PF/subunit F6, ATP5PB/subunit b, ATP5PD/subunit d, ATP5PO/subunit OSCP. ATP synthase complex consists of a soluble F(1) head domain (subunits alpha(3) and beta(3)) - the catalytic core - and a membrane F(0) domain - the membrane proton channel (subunits c, a, 8, e, f, g, k and j). These two domains are linked by a central stalk (subunits gamma, delta, and epsilon) rotating inside the F1 region and a stationary peripheral stalk (subunits F6, b, d, and OSCP). Interacts with DNAJC30; interaction is direct.</text>
</comment>
<dbReference type="Gene3D" id="1.20.120.220">
    <property type="entry name" value="ATP synthase, F0 complex, subunit A"/>
    <property type="match status" value="1"/>
</dbReference>
<evidence type="ECO:0000256" key="11">
    <source>
        <dbReference type="ARBA" id="ARBA00024169"/>
    </source>
</evidence>
<reference evidence="18" key="1">
    <citation type="submission" date="2018-12" db="EMBL/GenBank/DDBJ databases">
        <authorList>
            <person name="Yazar S."/>
        </authorList>
    </citation>
    <scope>NUCLEOTIDE SEQUENCE [LARGE SCALE GENOMIC DNA]</scope>
</reference>
<evidence type="ECO:0000256" key="7">
    <source>
        <dbReference type="ARBA" id="ARBA00022989"/>
    </source>
</evidence>
<sequence length="87" mass="9448">ILIIIEPISLFIQPLALAVRLTANITTGHLLIHLIGSATLSLSSISITVSTITFTILFLLTILELAVAIIQAYIFTILVSLYLRDNS</sequence>
<dbReference type="InterPro" id="IPR000568">
    <property type="entry name" value="ATP_synth_F0_asu"/>
</dbReference>
<reference evidence="17" key="3">
    <citation type="submission" date="2025-09" db="UniProtKB">
        <authorList>
            <consortium name="Ensembl"/>
        </authorList>
    </citation>
    <scope>IDENTIFICATION</scope>
</reference>
<keyword evidence="6" id="KW-0375">Hydrogen ion transport</keyword>
<evidence type="ECO:0000256" key="4">
    <source>
        <dbReference type="ARBA" id="ARBA00022547"/>
    </source>
</evidence>
<evidence type="ECO:0000256" key="16">
    <source>
        <dbReference type="SAM" id="Phobius"/>
    </source>
</evidence>
<evidence type="ECO:0000256" key="14">
    <source>
        <dbReference type="ARBA" id="ARBA00071928"/>
    </source>
</evidence>
<dbReference type="Proteomes" id="UP000314987">
    <property type="component" value="Unassembled WGS sequence"/>
</dbReference>
<reference evidence="17" key="2">
    <citation type="submission" date="2025-08" db="UniProtKB">
        <authorList>
            <consortium name="Ensembl"/>
        </authorList>
    </citation>
    <scope>IDENTIFICATION</scope>
</reference>
<dbReference type="AlphaFoldDB" id="A0A4X2KCE9"/>
<dbReference type="InterPro" id="IPR035908">
    <property type="entry name" value="F0_ATP_A_sf"/>
</dbReference>
<comment type="similarity">
    <text evidence="2">Belongs to the ATPase A chain family.</text>
</comment>
<dbReference type="InterPro" id="IPR023011">
    <property type="entry name" value="ATP_synth_F0_asu_AS"/>
</dbReference>
<keyword evidence="3" id="KW-0813">Transport</keyword>
<keyword evidence="5 16" id="KW-0812">Transmembrane</keyword>
<keyword evidence="7 16" id="KW-1133">Transmembrane helix</keyword>
<evidence type="ECO:0000256" key="3">
    <source>
        <dbReference type="ARBA" id="ARBA00022448"/>
    </source>
</evidence>
<feature type="transmembrane region" description="Helical" evidence="16">
    <location>
        <begin position="30"/>
        <end position="59"/>
    </location>
</feature>
<evidence type="ECO:0000256" key="5">
    <source>
        <dbReference type="ARBA" id="ARBA00022692"/>
    </source>
</evidence>
<evidence type="ECO:0000313" key="18">
    <source>
        <dbReference type="Proteomes" id="UP000314987"/>
    </source>
</evidence>
<proteinExistence type="inferred from homology"/>
<keyword evidence="8" id="KW-0406">Ion transport</keyword>
<comment type="catalytic activity">
    <reaction evidence="11">
        <text>H(+)(in) = H(+)(out)</text>
        <dbReference type="Rhea" id="RHEA:34979"/>
        <dbReference type="ChEBI" id="CHEBI:15378"/>
    </reaction>
</comment>